<sequence>MHRAVDPAVHGVDHTVLADDRPERTVERGAGEPDLDAETAAHEVPVPARWFLGPSCILRTDKAVAELDYQPMVSHATGLDAVRNSVSAAGA</sequence>
<comment type="caution">
    <text evidence="2">The sequence shown here is derived from an EMBL/GenBank/DDBJ whole genome shotgun (WGS) entry which is preliminary data.</text>
</comment>
<evidence type="ECO:0000313" key="3">
    <source>
        <dbReference type="Proteomes" id="UP000053413"/>
    </source>
</evidence>
<proteinExistence type="predicted"/>
<reference evidence="3" key="1">
    <citation type="submission" date="2015-10" db="EMBL/GenBank/DDBJ databases">
        <authorList>
            <person name="Ju K.-S."/>
            <person name="Doroghazi J.R."/>
            <person name="Metcalf W.W."/>
        </authorList>
    </citation>
    <scope>NUCLEOTIDE SEQUENCE [LARGE SCALE GENOMIC DNA]</scope>
    <source>
        <strain evidence="3">NRRL F-8817</strain>
    </source>
</reference>
<feature type="region of interest" description="Disordered" evidence="1">
    <location>
        <begin position="1"/>
        <end position="41"/>
    </location>
</feature>
<dbReference type="RefSeq" id="WP_059141689.1">
    <property type="nucleotide sequence ID" value="NZ_LLZJ01000002.1"/>
</dbReference>
<dbReference type="EMBL" id="LLZJ01000002">
    <property type="protein sequence ID" value="KUL67289.1"/>
    <property type="molecule type" value="Genomic_DNA"/>
</dbReference>
<protein>
    <submittedName>
        <fullName evidence="2">Uncharacterized protein</fullName>
    </submittedName>
</protein>
<feature type="compositionally biased region" description="Basic and acidic residues" evidence="1">
    <location>
        <begin position="11"/>
        <end position="31"/>
    </location>
</feature>
<accession>A0A0X3XDZ1</accession>
<dbReference type="AlphaFoldDB" id="A0A0X3XDZ1"/>
<dbReference type="Proteomes" id="UP000053413">
    <property type="component" value="Unassembled WGS sequence"/>
</dbReference>
<name>A0A0X3XDZ1_STRVO</name>
<gene>
    <name evidence="2" type="ORF">ADL28_00455</name>
</gene>
<evidence type="ECO:0000313" key="2">
    <source>
        <dbReference type="EMBL" id="KUL67289.1"/>
    </source>
</evidence>
<organism evidence="2 3">
    <name type="scientific">Streptomyces violaceusniger</name>
    <dbReference type="NCBI Taxonomy" id="68280"/>
    <lineage>
        <taxon>Bacteria</taxon>
        <taxon>Bacillati</taxon>
        <taxon>Actinomycetota</taxon>
        <taxon>Actinomycetes</taxon>
        <taxon>Kitasatosporales</taxon>
        <taxon>Streptomycetaceae</taxon>
        <taxon>Streptomyces</taxon>
        <taxon>Streptomyces violaceusniger group</taxon>
    </lineage>
</organism>
<evidence type="ECO:0000256" key="1">
    <source>
        <dbReference type="SAM" id="MobiDB-lite"/>
    </source>
</evidence>